<dbReference type="EMBL" id="JAKKPZ010000948">
    <property type="protein sequence ID" value="KAI1691366.1"/>
    <property type="molecule type" value="Genomic_DNA"/>
</dbReference>
<sequence>MLSPVRCPNVIEKLPNDGKVQLILMKGLAGSRGIPIDIGYESGFKIIKCDECHATHEGKGVVKISPTDEDWTIFIRAEWTKTHDDERDERILNVEGPQWKANGYPKYWVVYTHGRQGSLLFDSPPS</sequence>
<evidence type="ECO:0000313" key="1">
    <source>
        <dbReference type="EMBL" id="KAI1691366.1"/>
    </source>
</evidence>
<comment type="caution">
    <text evidence="1">The sequence shown here is derived from an EMBL/GenBank/DDBJ whole genome shotgun (WGS) entry which is preliminary data.</text>
</comment>
<keyword evidence="2" id="KW-1185">Reference proteome</keyword>
<gene>
    <name evidence="1" type="ORF">DdX_21931</name>
</gene>
<name>A0AAD4QR59_9BILA</name>
<reference evidence="1" key="1">
    <citation type="submission" date="2022-01" db="EMBL/GenBank/DDBJ databases">
        <title>Genome Sequence Resource for Two Populations of Ditylenchus destructor, the Migratory Endoparasitic Phytonematode.</title>
        <authorList>
            <person name="Zhang H."/>
            <person name="Lin R."/>
            <person name="Xie B."/>
        </authorList>
    </citation>
    <scope>NUCLEOTIDE SEQUENCE</scope>
    <source>
        <strain evidence="1">BazhouSP</strain>
    </source>
</reference>
<protein>
    <submittedName>
        <fullName evidence="1">Uncharacterized protein</fullName>
    </submittedName>
</protein>
<organism evidence="1 2">
    <name type="scientific">Ditylenchus destructor</name>
    <dbReference type="NCBI Taxonomy" id="166010"/>
    <lineage>
        <taxon>Eukaryota</taxon>
        <taxon>Metazoa</taxon>
        <taxon>Ecdysozoa</taxon>
        <taxon>Nematoda</taxon>
        <taxon>Chromadorea</taxon>
        <taxon>Rhabditida</taxon>
        <taxon>Tylenchina</taxon>
        <taxon>Tylenchomorpha</taxon>
        <taxon>Sphaerularioidea</taxon>
        <taxon>Anguinidae</taxon>
        <taxon>Anguininae</taxon>
        <taxon>Ditylenchus</taxon>
    </lineage>
</organism>
<accession>A0AAD4QR59</accession>
<dbReference type="AlphaFoldDB" id="A0AAD4QR59"/>
<evidence type="ECO:0000313" key="2">
    <source>
        <dbReference type="Proteomes" id="UP001201812"/>
    </source>
</evidence>
<proteinExistence type="predicted"/>
<dbReference type="Proteomes" id="UP001201812">
    <property type="component" value="Unassembled WGS sequence"/>
</dbReference>